<dbReference type="RefSeq" id="XP_021872505.1">
    <property type="nucleotide sequence ID" value="XM_022018828.1"/>
</dbReference>
<feature type="region of interest" description="Disordered" evidence="3">
    <location>
        <begin position="602"/>
        <end position="651"/>
    </location>
</feature>
<keyword evidence="5" id="KW-1185">Reference proteome</keyword>
<sequence>MSNIPKHRQLPDKENRLFKELLTQYEYKQYKKGLKAADTILKKFPNHGETIALKALTLHSSLPFPMTVAGLTKQEEAESLARLAVKKDITSHITWHVLGILAKTRKDWDEATRAFAMARKQDSENIPLMRDSIALYLHTRQFSQAVAARHQHLLLRPTLRSSWTSLIIAHHLNGDMTEGIEVYDQYLGIVKNDGATSSEKAQLLMHIITMCMEAGQWDDALRRLENGLKDGVLSTRGQVTQLKAEILMQLGRESESEDVWRALIEQNPDNLSYYDGFLRTKGYEIRKSVTLDSTSKIVSLLNSFAESYPKALAPRRMCLDIARGDEFRDLARAYLVNGLEKAIPSLFVDVKGLYVDLERMKIVGEIVEDLIQTLEKDAGLHDDDSKAPPTALLWAYYFLALHLAHPAHPNPSYDRSLQLLSTALKHTPTLPEIYMAEAMVRKRAGDILGAAKAMEEARLLDGQDRFLNCKAAKYWLRVGEVAKAEELTAMFTKKDIATSQDLTDLQCLWFLQEEGDSYRANGNLGMALKRYQSLATTFQDYEDDQYDFHTYCLRRMTFSAYYSLMKYEDQLRSHPAYFKASLAAINIYTRLHDDPSLKEEKLTAEEEAERKKAAKKAQKAEQKARKAAAATGEGKKEDQPVPDEDPQGSKLLKTETPLDEALKLWKPLELLASSRIETWTTGYQIYIRKKLYLAAFKCLLQAHDIDPRDPNLHWEIIHFKQTVSAVPDLAEPVKMTTDQLLPSLIPSDADLAAYNANLLSQHSSSPAHILGAAKGLSELDTTRPIPSSSLQAIESTLSRLAAHDVPPSVAIMSSALKLMKELGAPISSIDSLRDTYKSRVPLASVFESDEELKRRRREALEGEEVANGVKPDL</sequence>
<keyword evidence="4" id="KW-0675">Receptor</keyword>
<organism evidence="4 5">
    <name type="scientific">Kockovaella imperatae</name>
    <dbReference type="NCBI Taxonomy" id="4999"/>
    <lineage>
        <taxon>Eukaryota</taxon>
        <taxon>Fungi</taxon>
        <taxon>Dikarya</taxon>
        <taxon>Basidiomycota</taxon>
        <taxon>Agaricomycotina</taxon>
        <taxon>Tremellomycetes</taxon>
        <taxon>Tremellales</taxon>
        <taxon>Cuniculitremaceae</taxon>
        <taxon>Kockovaella</taxon>
    </lineage>
</organism>
<evidence type="ECO:0000313" key="4">
    <source>
        <dbReference type="EMBL" id="ORX38583.1"/>
    </source>
</evidence>
<dbReference type="STRING" id="4999.A0A1Y1UKK0"/>
<keyword evidence="2" id="KW-0802">TPR repeat</keyword>
<dbReference type="GO" id="GO:0031415">
    <property type="term" value="C:NatA complex"/>
    <property type="evidence" value="ECO:0007669"/>
    <property type="project" value="TreeGrafter"/>
</dbReference>
<comment type="caution">
    <text evidence="4">The sequence shown here is derived from an EMBL/GenBank/DDBJ whole genome shotgun (WGS) entry which is preliminary data.</text>
</comment>
<name>A0A1Y1UKK0_9TREE</name>
<accession>A0A1Y1UKK0</accession>
<dbReference type="Proteomes" id="UP000193218">
    <property type="component" value="Unassembled WGS sequence"/>
</dbReference>
<gene>
    <name evidence="4" type="ORF">BD324DRAFT_655843</name>
</gene>
<dbReference type="EMBL" id="NBSH01000004">
    <property type="protein sequence ID" value="ORX38583.1"/>
    <property type="molecule type" value="Genomic_DNA"/>
</dbReference>
<dbReference type="GeneID" id="33560637"/>
<evidence type="ECO:0000256" key="3">
    <source>
        <dbReference type="SAM" id="MobiDB-lite"/>
    </source>
</evidence>
<dbReference type="Gene3D" id="1.25.40.1010">
    <property type="match status" value="1"/>
</dbReference>
<proteinExistence type="predicted"/>
<evidence type="ECO:0000256" key="1">
    <source>
        <dbReference type="ARBA" id="ARBA00022737"/>
    </source>
</evidence>
<evidence type="ECO:0000313" key="5">
    <source>
        <dbReference type="Proteomes" id="UP000193218"/>
    </source>
</evidence>
<keyword evidence="1" id="KW-0677">Repeat</keyword>
<dbReference type="PANTHER" id="PTHR22767">
    <property type="entry name" value="N-TERMINAL ACETYLTRANSFERASE-RELATED"/>
    <property type="match status" value="1"/>
</dbReference>
<dbReference type="FunCoup" id="A0A1Y1UKK0">
    <property type="interactions" value="537"/>
</dbReference>
<dbReference type="Gene3D" id="1.25.40.1040">
    <property type="match status" value="1"/>
</dbReference>
<feature type="compositionally biased region" description="Basic and acidic residues" evidence="3">
    <location>
        <begin position="602"/>
        <end position="611"/>
    </location>
</feature>
<dbReference type="InterPro" id="IPR011990">
    <property type="entry name" value="TPR-like_helical_dom_sf"/>
</dbReference>
<dbReference type="AlphaFoldDB" id="A0A1Y1UKK0"/>
<evidence type="ECO:0000256" key="2">
    <source>
        <dbReference type="ARBA" id="ARBA00022803"/>
    </source>
</evidence>
<reference evidence="4 5" key="1">
    <citation type="submission" date="2017-03" db="EMBL/GenBank/DDBJ databases">
        <title>Widespread Adenine N6-methylation of Active Genes in Fungi.</title>
        <authorList>
            <consortium name="DOE Joint Genome Institute"/>
            <person name="Mondo S.J."/>
            <person name="Dannebaum R.O."/>
            <person name="Kuo R.C."/>
            <person name="Louie K.B."/>
            <person name="Bewick A.J."/>
            <person name="Labutti K."/>
            <person name="Haridas S."/>
            <person name="Kuo A."/>
            <person name="Salamov A."/>
            <person name="Ahrendt S.R."/>
            <person name="Lau R."/>
            <person name="Bowen B.P."/>
            <person name="Lipzen A."/>
            <person name="Sullivan W."/>
            <person name="Andreopoulos W.B."/>
            <person name="Clum A."/>
            <person name="Lindquist E."/>
            <person name="Daum C."/>
            <person name="Northen T.R."/>
            <person name="Ramamoorthy G."/>
            <person name="Schmitz R.J."/>
            <person name="Gryganskyi A."/>
            <person name="Culley D."/>
            <person name="Magnuson J."/>
            <person name="James T.Y."/>
            <person name="O'Malley M.A."/>
            <person name="Stajich J.E."/>
            <person name="Spatafora J.W."/>
            <person name="Visel A."/>
            <person name="Grigoriev I.V."/>
        </authorList>
    </citation>
    <scope>NUCLEOTIDE SEQUENCE [LARGE SCALE GENOMIC DNA]</scope>
    <source>
        <strain evidence="4 5">NRRL Y-17943</strain>
    </source>
</reference>
<dbReference type="PANTHER" id="PTHR22767:SF2">
    <property type="entry name" value="N(ALPHA)-ACETYLTRANSFERASE 15_16, ISOFORM A"/>
    <property type="match status" value="1"/>
</dbReference>
<dbReference type="OrthoDB" id="10263032at2759"/>
<protein>
    <submittedName>
        <fullName evidence="4">NMDA receptor-regulated protein 1-domain-containing protein</fullName>
    </submittedName>
</protein>
<dbReference type="SUPFAM" id="SSF48452">
    <property type="entry name" value="TPR-like"/>
    <property type="match status" value="2"/>
</dbReference>
<dbReference type="PIRSF" id="PIRSF000422">
    <property type="entry name" value="N-terminal-AcTrfase-A_aux_su"/>
    <property type="match status" value="1"/>
</dbReference>
<dbReference type="Pfam" id="PF12569">
    <property type="entry name" value="NatA_aux_su"/>
    <property type="match status" value="1"/>
</dbReference>
<dbReference type="InParanoid" id="A0A1Y1UKK0"/>
<dbReference type="InterPro" id="IPR021183">
    <property type="entry name" value="NatA_aux_su"/>
</dbReference>